<evidence type="ECO:0000313" key="2">
    <source>
        <dbReference type="Proteomes" id="UP000324351"/>
    </source>
</evidence>
<keyword evidence="2" id="KW-1185">Reference proteome</keyword>
<name>A0A5B1M977_9ACTN</name>
<reference evidence="1 2" key="1">
    <citation type="submission" date="2019-09" db="EMBL/GenBank/DDBJ databases">
        <title>Nocardioides panacisoli sp. nov., isolated from the soil of a ginseng field.</title>
        <authorList>
            <person name="Cho C."/>
        </authorList>
    </citation>
    <scope>NUCLEOTIDE SEQUENCE [LARGE SCALE GENOMIC DNA]</scope>
    <source>
        <strain evidence="1 2">BN140041</strain>
    </source>
</reference>
<sequence length="148" mass="15859">MSLSKQLLNKQTRPAVVKDLVEVVRQEVAAKKGVSGTAIKAGYAGATKMMPDLVRRGVRKLLPDFARALDPFWDDFVASGSQDFGQHLAARGPEASAALLAVTDAKLESSSRDQLKKVYRALRGKADGHVQAALPRLGAALQRHASQA</sequence>
<dbReference type="AlphaFoldDB" id="A0A5B1M977"/>
<reference evidence="1 2" key="2">
    <citation type="submission" date="2019-09" db="EMBL/GenBank/DDBJ databases">
        <authorList>
            <person name="Jin C."/>
        </authorList>
    </citation>
    <scope>NUCLEOTIDE SEQUENCE [LARGE SCALE GENOMIC DNA]</scope>
    <source>
        <strain evidence="1 2">BN140041</strain>
    </source>
</reference>
<dbReference type="Proteomes" id="UP000324351">
    <property type="component" value="Unassembled WGS sequence"/>
</dbReference>
<dbReference type="EMBL" id="VUJW01000001">
    <property type="protein sequence ID" value="KAA1429383.1"/>
    <property type="molecule type" value="Genomic_DNA"/>
</dbReference>
<organism evidence="1 2">
    <name type="scientific">Nocardioides antri</name>
    <dbReference type="NCBI Taxonomy" id="2607659"/>
    <lineage>
        <taxon>Bacteria</taxon>
        <taxon>Bacillati</taxon>
        <taxon>Actinomycetota</taxon>
        <taxon>Actinomycetes</taxon>
        <taxon>Propionibacteriales</taxon>
        <taxon>Nocardioidaceae</taxon>
        <taxon>Nocardioides</taxon>
    </lineage>
</organism>
<accession>A0A5B1M977</accession>
<proteinExistence type="predicted"/>
<dbReference type="RefSeq" id="WP_149749005.1">
    <property type="nucleotide sequence ID" value="NZ_VUJW01000001.1"/>
</dbReference>
<evidence type="ECO:0000313" key="1">
    <source>
        <dbReference type="EMBL" id="KAA1429383.1"/>
    </source>
</evidence>
<dbReference type="InterPro" id="IPR054211">
    <property type="entry name" value="DUF6918"/>
</dbReference>
<protein>
    <submittedName>
        <fullName evidence="1">Uncharacterized protein</fullName>
    </submittedName>
</protein>
<comment type="caution">
    <text evidence="1">The sequence shown here is derived from an EMBL/GenBank/DDBJ whole genome shotgun (WGS) entry which is preliminary data.</text>
</comment>
<dbReference type="Pfam" id="PF21893">
    <property type="entry name" value="DUF6918"/>
    <property type="match status" value="1"/>
</dbReference>
<gene>
    <name evidence="1" type="ORF">F0U47_04145</name>
</gene>